<dbReference type="Gene3D" id="1.25.40.10">
    <property type="entry name" value="Tetratricopeptide repeat domain"/>
    <property type="match status" value="2"/>
</dbReference>
<gene>
    <name evidence="4" type="ORF">AB6A40_001950</name>
</gene>
<organism evidence="4 5">
    <name type="scientific">Gnathostoma spinigerum</name>
    <dbReference type="NCBI Taxonomy" id="75299"/>
    <lineage>
        <taxon>Eukaryota</taxon>
        <taxon>Metazoa</taxon>
        <taxon>Ecdysozoa</taxon>
        <taxon>Nematoda</taxon>
        <taxon>Chromadorea</taxon>
        <taxon>Rhabditida</taxon>
        <taxon>Spirurina</taxon>
        <taxon>Gnathostomatomorpha</taxon>
        <taxon>Gnathostomatoidea</taxon>
        <taxon>Gnathostomatidae</taxon>
        <taxon>Gnathostoma</taxon>
    </lineage>
</organism>
<comment type="similarity">
    <text evidence="2">Belongs to the YPP1 family.</text>
</comment>
<dbReference type="EMBL" id="JBGFUD010000792">
    <property type="protein sequence ID" value="MFH4975241.1"/>
    <property type="molecule type" value="Genomic_DNA"/>
</dbReference>
<dbReference type="Proteomes" id="UP001608902">
    <property type="component" value="Unassembled WGS sequence"/>
</dbReference>
<dbReference type="AlphaFoldDB" id="A0ABD6E7U6"/>
<dbReference type="SUPFAM" id="SSF48452">
    <property type="entry name" value="TPR-like"/>
    <property type="match status" value="3"/>
</dbReference>
<dbReference type="InterPro" id="IPR045819">
    <property type="entry name" value="TTC7_N"/>
</dbReference>
<keyword evidence="5" id="KW-1185">Reference proteome</keyword>
<dbReference type="InterPro" id="IPR011990">
    <property type="entry name" value="TPR-like_helical_dom_sf"/>
</dbReference>
<evidence type="ECO:0000256" key="1">
    <source>
        <dbReference type="ARBA" id="ARBA00002550"/>
    </source>
</evidence>
<name>A0ABD6E7U6_9BILA</name>
<proteinExistence type="inferred from homology"/>
<evidence type="ECO:0000313" key="5">
    <source>
        <dbReference type="Proteomes" id="UP001608902"/>
    </source>
</evidence>
<evidence type="ECO:0000313" key="4">
    <source>
        <dbReference type="EMBL" id="MFH4975241.1"/>
    </source>
</evidence>
<sequence>MSGKLRGSRLEAEVDRCRSECDWKRLEEVLPFVRAKNSGMEQVGDLLEAELIIETFVEQHSGYLLPKKENATELAKAEVLLKNVLASTAAEKPNVNLEANLLLAKVHHYSADYPAALADIEHSRVERVQTQFSTLRILRLVAEAYAIKGFAVEKSIAKENKANAEKIRMRALYCFEKSAELAIFYVQELEKSIGSSSRHVSTLLSNVSLGGSPSGRQSDRMGDLLESTLERVPVLRLRHNVCDKPWDSEGVEWYRRIMTSLGDKIVGEKLQQRLSRQLAEVLIRGMPESDYTASLSVNKKSQSLGFYTGSHRGYFAPSSRMEEILLLLLISEALASKDVILSRSDDMSVSRHQSLQNAKSVHNLLTLVLSNLRQYEVLATIYEKAMKFANQDRYIWLQFALTLICHGRWVRASRILSQCIACEINNENAAVQHLLAAQLEMEKLGQYDKALTHAKKAVDLCKGHWLEGRCRLVYDVAFSLKAQSEMRYEERRKLFKKSVQLFEETVKLDPHDDLANFYCALQYAIVRDYKNSREWCEKSLELNPELVPSIMLLALIFTVKQDYKAALELTCDAIGEFPSNYGLLVLKLKLESKFGRINEALTTCEELLHFWRNSDPYYFLGSTESQVSIPSKGSTTLFDSRSSVAHLIANREAVAPLFVAPIGMLSAPSISSTAVNSSFADLTDAASTLGNTVTNASDIVGGATSTISEGVGSASSATRPMYAAYRLQANIWLELAELYLEFNRVSEVRSCVEEACSLFPNSHQALYLKARLLAVRADSSNDLRVKEKFRTEAKASLLGALAILPSHIPSLRQLALIYWSESNIRMAEKLLRDVVRVDPLHPDQWQLLGSVLAEDGRQDEAISCFTTASALQLTTPLIPFEAIPTSLRL</sequence>
<accession>A0ABD6E7U6</accession>
<dbReference type="InterPro" id="IPR051722">
    <property type="entry name" value="Endocytosis_PI4K-reg_protein"/>
</dbReference>
<feature type="domain" description="Tetratricopeptide repeat protein 7 N-terminal" evidence="3">
    <location>
        <begin position="3"/>
        <end position="379"/>
    </location>
</feature>
<comment type="function">
    <text evidence="1">Involved in endocytosis.</text>
</comment>
<dbReference type="PANTHER" id="PTHR23083">
    <property type="entry name" value="TETRATRICOPEPTIDE REPEAT PROTEIN, TPR"/>
    <property type="match status" value="1"/>
</dbReference>
<dbReference type="Pfam" id="PF19440">
    <property type="entry name" value="TTC7_N"/>
    <property type="match status" value="1"/>
</dbReference>
<reference evidence="4 5" key="1">
    <citation type="submission" date="2024-08" db="EMBL/GenBank/DDBJ databases">
        <title>Gnathostoma spinigerum genome.</title>
        <authorList>
            <person name="Gonzalez-Bertolin B."/>
            <person name="Monzon S."/>
            <person name="Zaballos A."/>
            <person name="Jimenez P."/>
            <person name="Dekumyoy P."/>
            <person name="Varona S."/>
            <person name="Cuesta I."/>
            <person name="Sumanam S."/>
            <person name="Adisakwattana P."/>
            <person name="Gasser R.B."/>
            <person name="Hernandez-Gonzalez A."/>
            <person name="Young N.D."/>
            <person name="Perteguer M.J."/>
        </authorList>
    </citation>
    <scope>NUCLEOTIDE SEQUENCE [LARGE SCALE GENOMIC DNA]</scope>
    <source>
        <strain evidence="4">AL3</strain>
        <tissue evidence="4">Liver</tissue>
    </source>
</reference>
<comment type="caution">
    <text evidence="4">The sequence shown here is derived from an EMBL/GenBank/DDBJ whole genome shotgun (WGS) entry which is preliminary data.</text>
</comment>
<evidence type="ECO:0000256" key="2">
    <source>
        <dbReference type="ARBA" id="ARBA00038251"/>
    </source>
</evidence>
<dbReference type="Pfam" id="PF13428">
    <property type="entry name" value="TPR_14"/>
    <property type="match status" value="1"/>
</dbReference>
<dbReference type="InterPro" id="IPR019734">
    <property type="entry name" value="TPR_rpt"/>
</dbReference>
<dbReference type="PANTHER" id="PTHR23083:SF464">
    <property type="entry name" value="TETRATRICOPEPTIDE REPEAT DOMAIN 7, ISOFORM A"/>
    <property type="match status" value="1"/>
</dbReference>
<evidence type="ECO:0000259" key="3">
    <source>
        <dbReference type="Pfam" id="PF19440"/>
    </source>
</evidence>
<dbReference type="Pfam" id="PF13432">
    <property type="entry name" value="TPR_16"/>
    <property type="match status" value="1"/>
</dbReference>
<dbReference type="SMART" id="SM00028">
    <property type="entry name" value="TPR"/>
    <property type="match status" value="6"/>
</dbReference>
<protein>
    <recommendedName>
        <fullName evidence="3">Tetratricopeptide repeat protein 7 N-terminal domain-containing protein</fullName>
    </recommendedName>
</protein>